<gene>
    <name evidence="2" type="ORF">SAMN04489723_108160</name>
</gene>
<organism evidence="2 3">
    <name type="scientific">Algoriphagus aquimarinus</name>
    <dbReference type="NCBI Taxonomy" id="237018"/>
    <lineage>
        <taxon>Bacteria</taxon>
        <taxon>Pseudomonadati</taxon>
        <taxon>Bacteroidota</taxon>
        <taxon>Cytophagia</taxon>
        <taxon>Cytophagales</taxon>
        <taxon>Cyclobacteriaceae</taxon>
        <taxon>Algoriphagus</taxon>
    </lineage>
</organism>
<feature type="domain" description="ABM" evidence="1">
    <location>
        <begin position="9"/>
        <end position="80"/>
    </location>
</feature>
<evidence type="ECO:0000313" key="3">
    <source>
        <dbReference type="Proteomes" id="UP000198790"/>
    </source>
</evidence>
<keyword evidence="3" id="KW-1185">Reference proteome</keyword>
<dbReference type="InterPro" id="IPR052936">
    <property type="entry name" value="Jasmonate_Hydroxylase-like"/>
</dbReference>
<proteinExistence type="predicted"/>
<dbReference type="GO" id="GO:0004497">
    <property type="term" value="F:monooxygenase activity"/>
    <property type="evidence" value="ECO:0007669"/>
    <property type="project" value="UniProtKB-KW"/>
</dbReference>
<name>A0A1I1AMX6_9BACT</name>
<dbReference type="Pfam" id="PF03992">
    <property type="entry name" value="ABM"/>
    <property type="match status" value="1"/>
</dbReference>
<dbReference type="AlphaFoldDB" id="A0A1I1AMX6"/>
<evidence type="ECO:0000313" key="2">
    <source>
        <dbReference type="EMBL" id="SFB37818.1"/>
    </source>
</evidence>
<dbReference type="OrthoDB" id="9798439at2"/>
<dbReference type="SUPFAM" id="SSF54909">
    <property type="entry name" value="Dimeric alpha+beta barrel"/>
    <property type="match status" value="1"/>
</dbReference>
<dbReference type="InterPro" id="IPR011008">
    <property type="entry name" value="Dimeric_a/b-barrel"/>
</dbReference>
<accession>A0A1I1AMX6</accession>
<sequence>MIAKTPKAPYYAVIFTNIRTEIEEGYAETAQEMVRLAEAQEGYLGHESVREGLGITVSYWSNREAILAWKQQTDHLLAQKMGREKWYESYKTRICLVERDYEFCV</sequence>
<dbReference type="STRING" id="237018.SAMN04489723_108160"/>
<protein>
    <submittedName>
        <fullName evidence="2">Heme-degrading monooxygenase HmoA</fullName>
    </submittedName>
</protein>
<dbReference type="RefSeq" id="WP_092897845.1">
    <property type="nucleotide sequence ID" value="NZ_FOKK01000008.1"/>
</dbReference>
<reference evidence="2 3" key="1">
    <citation type="submission" date="2016-10" db="EMBL/GenBank/DDBJ databases">
        <authorList>
            <person name="de Groot N.N."/>
        </authorList>
    </citation>
    <scope>NUCLEOTIDE SEQUENCE [LARGE SCALE GENOMIC DNA]</scope>
    <source>
        <strain evidence="2 3">DSM 23399</strain>
    </source>
</reference>
<dbReference type="InterPro" id="IPR007138">
    <property type="entry name" value="ABM_dom"/>
</dbReference>
<dbReference type="EMBL" id="FOKK01000008">
    <property type="protein sequence ID" value="SFB37818.1"/>
    <property type="molecule type" value="Genomic_DNA"/>
</dbReference>
<evidence type="ECO:0000259" key="1">
    <source>
        <dbReference type="Pfam" id="PF03992"/>
    </source>
</evidence>
<dbReference type="Proteomes" id="UP000198790">
    <property type="component" value="Unassembled WGS sequence"/>
</dbReference>
<dbReference type="PANTHER" id="PTHR37811:SF2">
    <property type="entry name" value="ABM DOMAIN-CONTAINING PROTEIN"/>
    <property type="match status" value="1"/>
</dbReference>
<keyword evidence="2" id="KW-0503">Monooxygenase</keyword>
<dbReference type="PANTHER" id="PTHR37811">
    <property type="entry name" value="BLL5343 PROTEIN"/>
    <property type="match status" value="1"/>
</dbReference>
<keyword evidence="2" id="KW-0560">Oxidoreductase</keyword>
<dbReference type="Gene3D" id="3.30.70.100">
    <property type="match status" value="1"/>
</dbReference>